<organism evidence="2 3">
    <name type="scientific">Quercus rubra</name>
    <name type="common">Northern red oak</name>
    <name type="synonym">Quercus borealis</name>
    <dbReference type="NCBI Taxonomy" id="3512"/>
    <lineage>
        <taxon>Eukaryota</taxon>
        <taxon>Viridiplantae</taxon>
        <taxon>Streptophyta</taxon>
        <taxon>Embryophyta</taxon>
        <taxon>Tracheophyta</taxon>
        <taxon>Spermatophyta</taxon>
        <taxon>Magnoliopsida</taxon>
        <taxon>eudicotyledons</taxon>
        <taxon>Gunneridae</taxon>
        <taxon>Pentapetalae</taxon>
        <taxon>rosids</taxon>
        <taxon>fabids</taxon>
        <taxon>Fagales</taxon>
        <taxon>Fagaceae</taxon>
        <taxon>Quercus</taxon>
    </lineage>
</organism>
<dbReference type="PROSITE" id="PS50181">
    <property type="entry name" value="FBOX"/>
    <property type="match status" value="1"/>
</dbReference>
<dbReference type="CDD" id="cd22157">
    <property type="entry name" value="F-box_AtFBW1-like"/>
    <property type="match status" value="1"/>
</dbReference>
<comment type="caution">
    <text evidence="2">The sequence shown here is derived from an EMBL/GenBank/DDBJ whole genome shotgun (WGS) entry which is preliminary data.</text>
</comment>
<dbReference type="AlphaFoldDB" id="A0AAN7IXQ0"/>
<keyword evidence="3" id="KW-1185">Reference proteome</keyword>
<dbReference type="EMBL" id="JAXUIC010000004">
    <property type="protein sequence ID" value="KAK4593289.1"/>
    <property type="molecule type" value="Genomic_DNA"/>
</dbReference>
<dbReference type="InterPro" id="IPR006527">
    <property type="entry name" value="F-box-assoc_dom_typ1"/>
</dbReference>
<dbReference type="Proteomes" id="UP001324115">
    <property type="component" value="Unassembled WGS sequence"/>
</dbReference>
<dbReference type="InterPro" id="IPR050796">
    <property type="entry name" value="SCF_F-box_component"/>
</dbReference>
<sequence length="376" mass="43170">MRESRPQPLILQWRKNHLPYDIVLNILERLPVKSVIRFRFVCKFWDSLLITTPYFISSHLNVNNKDSHDNANGYVIQMGSSRSSDRQVCTVALDRTFDRISEVQIPIDISLNSVRMVGSCNGLLCFANYGPRKAIYFCNPSIRKFKTLPEPCLGHLKHVSLGFAYHSENNDYKVIEVYTLSSDSWRSLRIEFATNVMVNDYNFRLTIPLVSGALHWFAHMKEGEEKQGIDIIMAFDVNTEKFRKLAALPHVFIKTNPCDRYLTSFKRKLAFITFGSSEQPGSPCSIWVMKEYGVVESWIKLSVIPFERAARCIAFTEYGSLLTWSSNDQVENQGSKFVSFDAETLHKKDLDIQYTSFAATFVESLVLLDEANVICY</sequence>
<dbReference type="SMART" id="SM00256">
    <property type="entry name" value="FBOX"/>
    <property type="match status" value="1"/>
</dbReference>
<dbReference type="InterPro" id="IPR001810">
    <property type="entry name" value="F-box_dom"/>
</dbReference>
<dbReference type="SUPFAM" id="SSF81383">
    <property type="entry name" value="F-box domain"/>
    <property type="match status" value="1"/>
</dbReference>
<feature type="domain" description="F-box" evidence="1">
    <location>
        <begin position="12"/>
        <end position="58"/>
    </location>
</feature>
<dbReference type="PANTHER" id="PTHR31672:SF10">
    <property type="entry name" value="F-BOX DOMAIN-CONTAINING PROTEIN"/>
    <property type="match status" value="1"/>
</dbReference>
<dbReference type="InterPro" id="IPR036047">
    <property type="entry name" value="F-box-like_dom_sf"/>
</dbReference>
<evidence type="ECO:0000313" key="3">
    <source>
        <dbReference type="Proteomes" id="UP001324115"/>
    </source>
</evidence>
<dbReference type="Pfam" id="PF07734">
    <property type="entry name" value="FBA_1"/>
    <property type="match status" value="1"/>
</dbReference>
<dbReference type="Gene3D" id="1.20.1280.50">
    <property type="match status" value="1"/>
</dbReference>
<dbReference type="NCBIfam" id="TIGR01640">
    <property type="entry name" value="F_box_assoc_1"/>
    <property type="match status" value="1"/>
</dbReference>
<protein>
    <recommendedName>
        <fullName evidence="1">F-box domain-containing protein</fullName>
    </recommendedName>
</protein>
<gene>
    <name evidence="2" type="ORF">RGQ29_017415</name>
</gene>
<proteinExistence type="predicted"/>
<accession>A0AAN7IXQ0</accession>
<dbReference type="PANTHER" id="PTHR31672">
    <property type="entry name" value="BNACNNG10540D PROTEIN"/>
    <property type="match status" value="1"/>
</dbReference>
<name>A0AAN7IXQ0_QUERU</name>
<evidence type="ECO:0000259" key="1">
    <source>
        <dbReference type="PROSITE" id="PS50181"/>
    </source>
</evidence>
<dbReference type="Pfam" id="PF00646">
    <property type="entry name" value="F-box"/>
    <property type="match status" value="1"/>
</dbReference>
<reference evidence="2 3" key="1">
    <citation type="journal article" date="2023" name="G3 (Bethesda)">
        <title>A haplotype-resolved chromosome-scale genome for Quercus rubra L. provides insights into the genetics of adaptive traits for red oak species.</title>
        <authorList>
            <person name="Kapoor B."/>
            <person name="Jenkins J."/>
            <person name="Schmutz J."/>
            <person name="Zhebentyayeva T."/>
            <person name="Kuelheim C."/>
            <person name="Coggeshall M."/>
            <person name="Heim C."/>
            <person name="Lasky J.R."/>
            <person name="Leites L."/>
            <person name="Islam-Faridi N."/>
            <person name="Romero-Severson J."/>
            <person name="DeLeo V.L."/>
            <person name="Lucas S.M."/>
            <person name="Lazic D."/>
            <person name="Gailing O."/>
            <person name="Carlson J."/>
            <person name="Staton M."/>
        </authorList>
    </citation>
    <scope>NUCLEOTIDE SEQUENCE [LARGE SCALE GENOMIC DNA]</scope>
    <source>
        <strain evidence="2">Pseudo-F2</strain>
    </source>
</reference>
<evidence type="ECO:0000313" key="2">
    <source>
        <dbReference type="EMBL" id="KAK4593289.1"/>
    </source>
</evidence>
<dbReference type="InterPro" id="IPR017451">
    <property type="entry name" value="F-box-assoc_interact_dom"/>
</dbReference>